<gene>
    <name evidence="1" type="ORF">Glove_60g24</name>
</gene>
<evidence type="ECO:0000313" key="1">
    <source>
        <dbReference type="EMBL" id="RHZ85746.1"/>
    </source>
</evidence>
<accession>A0A397JIF5</accession>
<dbReference type="Proteomes" id="UP000266861">
    <property type="component" value="Unassembled WGS sequence"/>
</dbReference>
<evidence type="ECO:0000313" key="2">
    <source>
        <dbReference type="Proteomes" id="UP000266861"/>
    </source>
</evidence>
<organism evidence="1 2">
    <name type="scientific">Diversispora epigaea</name>
    <dbReference type="NCBI Taxonomy" id="1348612"/>
    <lineage>
        <taxon>Eukaryota</taxon>
        <taxon>Fungi</taxon>
        <taxon>Fungi incertae sedis</taxon>
        <taxon>Mucoromycota</taxon>
        <taxon>Glomeromycotina</taxon>
        <taxon>Glomeromycetes</taxon>
        <taxon>Diversisporales</taxon>
        <taxon>Diversisporaceae</taxon>
        <taxon>Diversispora</taxon>
    </lineage>
</organism>
<protein>
    <submittedName>
        <fullName evidence="1">Uncharacterized protein</fullName>
    </submittedName>
</protein>
<dbReference type="EMBL" id="PQFF01000057">
    <property type="protein sequence ID" value="RHZ85746.1"/>
    <property type="molecule type" value="Genomic_DNA"/>
</dbReference>
<reference evidence="1 2" key="1">
    <citation type="submission" date="2018-08" db="EMBL/GenBank/DDBJ databases">
        <title>Genome and evolution of the arbuscular mycorrhizal fungus Diversispora epigaea (formerly Glomus versiforme) and its bacterial endosymbionts.</title>
        <authorList>
            <person name="Sun X."/>
            <person name="Fei Z."/>
            <person name="Harrison M."/>
        </authorList>
    </citation>
    <scope>NUCLEOTIDE SEQUENCE [LARGE SCALE GENOMIC DNA]</scope>
    <source>
        <strain evidence="1 2">IT104</strain>
    </source>
</reference>
<sequence length="54" mass="5791">MSVMKNLIAVAVTATQIHQSAASSTQLNTGIILSQIITNGRSRINVQQEATWHG</sequence>
<dbReference type="AlphaFoldDB" id="A0A397JIF5"/>
<keyword evidence="2" id="KW-1185">Reference proteome</keyword>
<proteinExistence type="predicted"/>
<comment type="caution">
    <text evidence="1">The sequence shown here is derived from an EMBL/GenBank/DDBJ whole genome shotgun (WGS) entry which is preliminary data.</text>
</comment>
<name>A0A397JIF5_9GLOM</name>